<reference evidence="2" key="1">
    <citation type="journal article" date="2016" name="Nature">
        <title>Genome evolution in the allotetraploid frog Xenopus laevis.</title>
        <authorList>
            <person name="Session A.M."/>
            <person name="Uno Y."/>
            <person name="Kwon T."/>
            <person name="Chapman J.A."/>
            <person name="Toyoda A."/>
            <person name="Takahashi S."/>
            <person name="Fukui A."/>
            <person name="Hikosaka A."/>
            <person name="Suzuki A."/>
            <person name="Kondo M."/>
            <person name="van Heeringen S.J."/>
            <person name="Quigley I."/>
            <person name="Heinz S."/>
            <person name="Ogino H."/>
            <person name="Ochi H."/>
            <person name="Hellsten U."/>
            <person name="Lyons J.B."/>
            <person name="Simakov O."/>
            <person name="Putnam N."/>
            <person name="Stites J."/>
            <person name="Kuroki Y."/>
            <person name="Tanaka T."/>
            <person name="Michiue T."/>
            <person name="Watanabe M."/>
            <person name="Bogdanovic O."/>
            <person name="Lister R."/>
            <person name="Georgiou G."/>
            <person name="Paranjpe S.S."/>
            <person name="van Kruijsbergen I."/>
            <person name="Shu S."/>
            <person name="Carlson J."/>
            <person name="Kinoshita T."/>
            <person name="Ohta Y."/>
            <person name="Mawaribuchi S."/>
            <person name="Jenkins J."/>
            <person name="Grimwood J."/>
            <person name="Schmutz J."/>
            <person name="Mitros T."/>
            <person name="Mozaffari S.V."/>
            <person name="Suzuki Y."/>
            <person name="Haramoto Y."/>
            <person name="Yamamoto T.S."/>
            <person name="Takagi C."/>
            <person name="Heald R."/>
            <person name="Miller K."/>
            <person name="Haudenschild C."/>
            <person name="Kitzman J."/>
            <person name="Nakayama T."/>
            <person name="Izutsu Y."/>
            <person name="Robert J."/>
            <person name="Fortriede J."/>
            <person name="Burns K."/>
            <person name="Lotay V."/>
            <person name="Karimi K."/>
            <person name="Yasuoka Y."/>
            <person name="Dichmann D.S."/>
            <person name="Flajnik M.F."/>
            <person name="Houston D.W."/>
            <person name="Shendure J."/>
            <person name="DuPasquier L."/>
            <person name="Vize P.D."/>
            <person name="Zorn A.M."/>
            <person name="Ito M."/>
            <person name="Marcotte E.M."/>
            <person name="Wallingford J.B."/>
            <person name="Ito Y."/>
            <person name="Asashima M."/>
            <person name="Ueno N."/>
            <person name="Matsuda Y."/>
            <person name="Veenstra G.J."/>
            <person name="Fujiyama A."/>
            <person name="Harland R.M."/>
            <person name="Taira M."/>
            <person name="Rokhsar D.S."/>
        </authorList>
    </citation>
    <scope>NUCLEOTIDE SEQUENCE [LARGE SCALE GENOMIC DNA]</scope>
    <source>
        <strain evidence="2">J</strain>
    </source>
</reference>
<accession>A0A974HM47</accession>
<dbReference type="EMBL" id="CM004473">
    <property type="protein sequence ID" value="OCT83222.1"/>
    <property type="molecule type" value="Genomic_DNA"/>
</dbReference>
<gene>
    <name evidence="1" type="ORF">XELAEV_18025759mg</name>
</gene>
<evidence type="ECO:0000313" key="1">
    <source>
        <dbReference type="EMBL" id="OCT83222.1"/>
    </source>
</evidence>
<protein>
    <submittedName>
        <fullName evidence="1">Uncharacterized protein</fullName>
    </submittedName>
</protein>
<proteinExistence type="predicted"/>
<dbReference type="AlphaFoldDB" id="A0A974HM47"/>
<dbReference type="Proteomes" id="UP000694892">
    <property type="component" value="Chromosome 4S"/>
</dbReference>
<sequence>MWSFLNNRSHIQYLYTSFKQLKGTVKGYSFLLCLSYCHPTLTFIYNIYSIVIGFPLHLMLHQPQCALPLPF</sequence>
<name>A0A974HM47_XENLA</name>
<organism evidence="1 2">
    <name type="scientific">Xenopus laevis</name>
    <name type="common">African clawed frog</name>
    <dbReference type="NCBI Taxonomy" id="8355"/>
    <lineage>
        <taxon>Eukaryota</taxon>
        <taxon>Metazoa</taxon>
        <taxon>Chordata</taxon>
        <taxon>Craniata</taxon>
        <taxon>Vertebrata</taxon>
        <taxon>Euteleostomi</taxon>
        <taxon>Amphibia</taxon>
        <taxon>Batrachia</taxon>
        <taxon>Anura</taxon>
        <taxon>Pipoidea</taxon>
        <taxon>Pipidae</taxon>
        <taxon>Xenopodinae</taxon>
        <taxon>Xenopus</taxon>
        <taxon>Xenopus</taxon>
    </lineage>
</organism>
<evidence type="ECO:0000313" key="2">
    <source>
        <dbReference type="Proteomes" id="UP000694892"/>
    </source>
</evidence>